<evidence type="ECO:0000313" key="7">
    <source>
        <dbReference type="Proteomes" id="UP000199051"/>
    </source>
</evidence>
<organism evidence="6 7">
    <name type="scientific">Actinokineospora terrae</name>
    <dbReference type="NCBI Taxonomy" id="155974"/>
    <lineage>
        <taxon>Bacteria</taxon>
        <taxon>Bacillati</taxon>
        <taxon>Actinomycetota</taxon>
        <taxon>Actinomycetes</taxon>
        <taxon>Pseudonocardiales</taxon>
        <taxon>Pseudonocardiaceae</taxon>
        <taxon>Actinokineospora</taxon>
    </lineage>
</organism>
<protein>
    <submittedName>
        <fullName evidence="6">FAD binding domain-containing protein</fullName>
    </submittedName>
</protein>
<reference evidence="7" key="1">
    <citation type="submission" date="2016-10" db="EMBL/GenBank/DDBJ databases">
        <authorList>
            <person name="Varghese N."/>
            <person name="Submissions S."/>
        </authorList>
    </citation>
    <scope>NUCLEOTIDE SEQUENCE [LARGE SCALE GENOMIC DNA]</scope>
    <source>
        <strain evidence="7">DSM 44260</strain>
    </source>
</reference>
<dbReference type="EMBL" id="FOGI01000015">
    <property type="protein sequence ID" value="SES45845.1"/>
    <property type="molecule type" value="Genomic_DNA"/>
</dbReference>
<dbReference type="Pfam" id="PF01494">
    <property type="entry name" value="FAD_binding_3"/>
    <property type="match status" value="1"/>
</dbReference>
<keyword evidence="7" id="KW-1185">Reference proteome</keyword>
<dbReference type="Gene3D" id="3.50.50.60">
    <property type="entry name" value="FAD/NAD(P)-binding domain"/>
    <property type="match status" value="1"/>
</dbReference>
<keyword evidence="3" id="KW-0560">Oxidoreductase</keyword>
<dbReference type="PANTHER" id="PTHR46972">
    <property type="entry name" value="MONOOXYGENASE ASQM-RELATED"/>
    <property type="match status" value="1"/>
</dbReference>
<sequence length="125" mass="12928">MLLDSLPAGTVVWGHRVTDVRGLGDARHEVSSANGSSATTTLLGDAAHLMVPNGDGANVAMYDGSELGRALAAHPDDVETALAAYEQDLFPRAAEAAADDILGLYLNDDAPYSLVGFFAGEGQAR</sequence>
<name>A0A1H9XI65_9PSEU</name>
<dbReference type="PANTHER" id="PTHR46972:SF1">
    <property type="entry name" value="FAD DEPENDENT OXIDOREDUCTASE DOMAIN-CONTAINING PROTEIN"/>
    <property type="match status" value="1"/>
</dbReference>
<evidence type="ECO:0000259" key="5">
    <source>
        <dbReference type="Pfam" id="PF01494"/>
    </source>
</evidence>
<keyword evidence="4" id="KW-0503">Monooxygenase</keyword>
<dbReference type="InterPro" id="IPR036188">
    <property type="entry name" value="FAD/NAD-bd_sf"/>
</dbReference>
<feature type="domain" description="FAD-binding" evidence="5">
    <location>
        <begin position="42"/>
        <end position="96"/>
    </location>
</feature>
<dbReference type="SUPFAM" id="SSF51905">
    <property type="entry name" value="FAD/NAD(P)-binding domain"/>
    <property type="match status" value="1"/>
</dbReference>
<dbReference type="AlphaFoldDB" id="A0A1H9XI65"/>
<gene>
    <name evidence="6" type="ORF">SAMN04487818_115162</name>
</gene>
<proteinExistence type="predicted"/>
<dbReference type="GO" id="GO:0071949">
    <property type="term" value="F:FAD binding"/>
    <property type="evidence" value="ECO:0007669"/>
    <property type="project" value="InterPro"/>
</dbReference>
<evidence type="ECO:0000256" key="4">
    <source>
        <dbReference type="ARBA" id="ARBA00023033"/>
    </source>
</evidence>
<dbReference type="InterPro" id="IPR002938">
    <property type="entry name" value="FAD-bd"/>
</dbReference>
<keyword evidence="2" id="KW-0274">FAD</keyword>
<evidence type="ECO:0000256" key="3">
    <source>
        <dbReference type="ARBA" id="ARBA00023002"/>
    </source>
</evidence>
<evidence type="ECO:0000256" key="1">
    <source>
        <dbReference type="ARBA" id="ARBA00022630"/>
    </source>
</evidence>
<evidence type="ECO:0000313" key="6">
    <source>
        <dbReference type="EMBL" id="SES45845.1"/>
    </source>
</evidence>
<accession>A0A1H9XI65</accession>
<evidence type="ECO:0000256" key="2">
    <source>
        <dbReference type="ARBA" id="ARBA00022827"/>
    </source>
</evidence>
<dbReference type="Proteomes" id="UP000199051">
    <property type="component" value="Unassembled WGS sequence"/>
</dbReference>
<keyword evidence="1" id="KW-0285">Flavoprotein</keyword>
<dbReference type="GO" id="GO:0004497">
    <property type="term" value="F:monooxygenase activity"/>
    <property type="evidence" value="ECO:0007669"/>
    <property type="project" value="UniProtKB-KW"/>
</dbReference>
<dbReference type="STRING" id="155974.SAMN04487818_115162"/>